<accession>A0ACC2DG20</accession>
<protein>
    <submittedName>
        <fullName evidence="1">Uncharacterized protein</fullName>
    </submittedName>
</protein>
<proteinExistence type="predicted"/>
<sequence length="142" mass="16309">MYALQEEDFEREVKVVVVGNGNVGKTSMIRQFCKGHYPNDYKKTIGVDFLEKNHYVKQLQEEVKLMLWDTAGQEVFDSITRAYYRGAKAAVLCFSTSDRASFEAIKAWRKKVEEVCGKIPMVLVQNKVDLLEQAAVTRSKMF</sequence>
<gene>
    <name evidence="1" type="ORF">O6H91_06G083600</name>
</gene>
<dbReference type="Proteomes" id="UP001162992">
    <property type="component" value="Chromosome 6"/>
</dbReference>
<name>A0ACC2DG20_DIPCM</name>
<organism evidence="1 2">
    <name type="scientific">Diphasiastrum complanatum</name>
    <name type="common">Issler's clubmoss</name>
    <name type="synonym">Lycopodium complanatum</name>
    <dbReference type="NCBI Taxonomy" id="34168"/>
    <lineage>
        <taxon>Eukaryota</taxon>
        <taxon>Viridiplantae</taxon>
        <taxon>Streptophyta</taxon>
        <taxon>Embryophyta</taxon>
        <taxon>Tracheophyta</taxon>
        <taxon>Lycopodiopsida</taxon>
        <taxon>Lycopodiales</taxon>
        <taxon>Lycopodiaceae</taxon>
        <taxon>Lycopodioideae</taxon>
        <taxon>Diphasiastrum</taxon>
    </lineage>
</organism>
<evidence type="ECO:0000313" key="2">
    <source>
        <dbReference type="Proteomes" id="UP001162992"/>
    </source>
</evidence>
<reference evidence="2" key="1">
    <citation type="journal article" date="2024" name="Proc. Natl. Acad. Sci. U.S.A.">
        <title>Extraordinary preservation of gene collinearity over three hundred million years revealed in homosporous lycophytes.</title>
        <authorList>
            <person name="Li C."/>
            <person name="Wickell D."/>
            <person name="Kuo L.Y."/>
            <person name="Chen X."/>
            <person name="Nie B."/>
            <person name="Liao X."/>
            <person name="Peng D."/>
            <person name="Ji J."/>
            <person name="Jenkins J."/>
            <person name="Williams M."/>
            <person name="Shu S."/>
            <person name="Plott C."/>
            <person name="Barry K."/>
            <person name="Rajasekar S."/>
            <person name="Grimwood J."/>
            <person name="Han X."/>
            <person name="Sun S."/>
            <person name="Hou Z."/>
            <person name="He W."/>
            <person name="Dai G."/>
            <person name="Sun C."/>
            <person name="Schmutz J."/>
            <person name="Leebens-Mack J.H."/>
            <person name="Li F.W."/>
            <person name="Wang L."/>
        </authorList>
    </citation>
    <scope>NUCLEOTIDE SEQUENCE [LARGE SCALE GENOMIC DNA]</scope>
    <source>
        <strain evidence="2">cv. PW_Plant_1</strain>
    </source>
</reference>
<dbReference type="EMBL" id="CM055097">
    <property type="protein sequence ID" value="KAJ7553073.1"/>
    <property type="molecule type" value="Genomic_DNA"/>
</dbReference>
<keyword evidence="2" id="KW-1185">Reference proteome</keyword>
<evidence type="ECO:0000313" key="1">
    <source>
        <dbReference type="EMBL" id="KAJ7553073.1"/>
    </source>
</evidence>
<comment type="caution">
    <text evidence="1">The sequence shown here is derived from an EMBL/GenBank/DDBJ whole genome shotgun (WGS) entry which is preliminary data.</text>
</comment>